<sequence>MRVALSQSTPSPTTMAQAFTLPPPPHAPRRHASRAQLHHPSTTTVRPEPSVPSMPTQAPRDVKPVQVSQPSASKPMDTSSNADASSSSRQGRSFKRSLKAAFSRSAPSSPERTPAALPEFPSELATTVAFVKNKSESTKPAKKSKSSKKKDTEVRYHAESKNHRPVTYQTAVELNMLLGGGSAEYWLAQTRQTGEEDDGVGNGVEVGGFQDDSGQIWWDMQEKVEFTSLLPKDAQGAPVHHTDDMWVEFDNGGRRNSTSSSSAQSTISYLSSELEEISGSLFYGYGAPEMEPSRPHFTQQHATEATVLFPVEINGDESASSSSELAIARSVIAQANRQMYNKSAVVLADGFEDHFLSYESETNAKRINQQPAVQVSMVKATKSKGGLLKNLWGSKQTAH</sequence>
<comment type="caution">
    <text evidence="2">The sequence shown here is derived from an EMBL/GenBank/DDBJ whole genome shotgun (WGS) entry which is preliminary data.</text>
</comment>
<dbReference type="AlphaFoldDB" id="G4TVN5"/>
<evidence type="ECO:0000313" key="2">
    <source>
        <dbReference type="EMBL" id="CCA75378.1"/>
    </source>
</evidence>
<proteinExistence type="predicted"/>
<feature type="region of interest" description="Disordered" evidence="1">
    <location>
        <begin position="1"/>
        <end position="164"/>
    </location>
</feature>
<dbReference type="HOGENOM" id="CLU_706297_0_0_1"/>
<evidence type="ECO:0000313" key="3">
    <source>
        <dbReference type="Proteomes" id="UP000007148"/>
    </source>
</evidence>
<reference evidence="2 3" key="1">
    <citation type="journal article" date="2011" name="PLoS Pathog.">
        <title>Endophytic Life Strategies Decoded by Genome and Transcriptome Analyses of the Mutualistic Root Symbiont Piriformospora indica.</title>
        <authorList>
            <person name="Zuccaro A."/>
            <person name="Lahrmann U."/>
            <person name="Guldener U."/>
            <person name="Langen G."/>
            <person name="Pfiffi S."/>
            <person name="Biedenkopf D."/>
            <person name="Wong P."/>
            <person name="Samans B."/>
            <person name="Grimm C."/>
            <person name="Basiewicz M."/>
            <person name="Murat C."/>
            <person name="Martin F."/>
            <person name="Kogel K.H."/>
        </authorList>
    </citation>
    <scope>NUCLEOTIDE SEQUENCE [LARGE SCALE GENOMIC DNA]</scope>
    <source>
        <strain evidence="2 3">DSM 11827</strain>
    </source>
</reference>
<feature type="compositionally biased region" description="Polar residues" evidence="1">
    <location>
        <begin position="66"/>
        <end position="78"/>
    </location>
</feature>
<name>G4TVN5_SERID</name>
<protein>
    <submittedName>
        <fullName evidence="2">Uncharacterized protein</fullName>
    </submittedName>
</protein>
<feature type="compositionally biased region" description="Basic and acidic residues" evidence="1">
    <location>
        <begin position="149"/>
        <end position="162"/>
    </location>
</feature>
<organism evidence="2 3">
    <name type="scientific">Serendipita indica (strain DSM 11827)</name>
    <name type="common">Root endophyte fungus</name>
    <name type="synonym">Piriformospora indica</name>
    <dbReference type="NCBI Taxonomy" id="1109443"/>
    <lineage>
        <taxon>Eukaryota</taxon>
        <taxon>Fungi</taxon>
        <taxon>Dikarya</taxon>
        <taxon>Basidiomycota</taxon>
        <taxon>Agaricomycotina</taxon>
        <taxon>Agaricomycetes</taxon>
        <taxon>Sebacinales</taxon>
        <taxon>Serendipitaceae</taxon>
        <taxon>Serendipita</taxon>
    </lineage>
</organism>
<feature type="compositionally biased region" description="Polar residues" evidence="1">
    <location>
        <begin position="1"/>
        <end position="17"/>
    </location>
</feature>
<dbReference type="Proteomes" id="UP000007148">
    <property type="component" value="Unassembled WGS sequence"/>
</dbReference>
<dbReference type="EMBL" id="CAFZ01000440">
    <property type="protein sequence ID" value="CCA75378.1"/>
    <property type="molecule type" value="Genomic_DNA"/>
</dbReference>
<keyword evidence="3" id="KW-1185">Reference proteome</keyword>
<evidence type="ECO:0000256" key="1">
    <source>
        <dbReference type="SAM" id="MobiDB-lite"/>
    </source>
</evidence>
<dbReference type="OrthoDB" id="3268188at2759"/>
<dbReference type="InParanoid" id="G4TVN5"/>
<feature type="compositionally biased region" description="Basic residues" evidence="1">
    <location>
        <begin position="27"/>
        <end position="37"/>
    </location>
</feature>
<gene>
    <name evidence="2" type="ORF">PIIN_09362</name>
</gene>
<accession>G4TVN5</accession>
<feature type="compositionally biased region" description="Low complexity" evidence="1">
    <location>
        <begin position="79"/>
        <end position="88"/>
    </location>
</feature>